<gene>
    <name evidence="2" type="ORF">KK060_11510</name>
</gene>
<evidence type="ECO:0000259" key="1">
    <source>
        <dbReference type="Pfam" id="PF00582"/>
    </source>
</evidence>
<comment type="caution">
    <text evidence="2">The sequence shown here is derived from an EMBL/GenBank/DDBJ whole genome shotgun (WGS) entry which is preliminary data.</text>
</comment>
<dbReference type="Pfam" id="PF00582">
    <property type="entry name" value="Usp"/>
    <property type="match status" value="1"/>
</dbReference>
<dbReference type="Gene3D" id="3.40.50.620">
    <property type="entry name" value="HUPs"/>
    <property type="match status" value="1"/>
</dbReference>
<protein>
    <recommendedName>
        <fullName evidence="1">UspA domain-containing protein</fullName>
    </recommendedName>
</protein>
<organism evidence="2 3">
    <name type="scientific">Chryseosolibacter indicus</name>
    <dbReference type="NCBI Taxonomy" id="2782351"/>
    <lineage>
        <taxon>Bacteria</taxon>
        <taxon>Pseudomonadati</taxon>
        <taxon>Bacteroidota</taxon>
        <taxon>Cytophagia</taxon>
        <taxon>Cytophagales</taxon>
        <taxon>Chryseotaleaceae</taxon>
        <taxon>Chryseosolibacter</taxon>
    </lineage>
</organism>
<sequence>MKNILIATTYQADTLQALKIAADFKRKDEGNIILLSISEVSDSITDLLFLSSHEHIDQNKRSVILSSWNEIKRQNNFSASLEEHHQFGMSRPILDQLLQRFNADMVIVPLSFQHSKQYIHKLVLKLLHKSECPMMLLPEEQKLPLDIQRALFLDQVGQPLTSSIQNLPFHIIHQSMVNTEHTEDQSLKILIEKLSINLIVQAKRKSEIAEDNSHVVNLGLPVLAV</sequence>
<proteinExistence type="predicted"/>
<keyword evidence="3" id="KW-1185">Reference proteome</keyword>
<reference evidence="2 3" key="1">
    <citation type="submission" date="2021-05" db="EMBL/GenBank/DDBJ databases">
        <title>A Polyphasic approach of four new species of the genus Ohtaekwangia: Ohtaekwangia histidinii sp. nov., Ohtaekwangia cretensis sp. nov., Ohtaekwangia indiensis sp. nov., Ohtaekwangia reichenbachii sp. nov. from diverse environment.</title>
        <authorList>
            <person name="Octaviana S."/>
        </authorList>
    </citation>
    <scope>NUCLEOTIDE SEQUENCE [LARGE SCALE GENOMIC DNA]</scope>
    <source>
        <strain evidence="2 3">PWU20</strain>
    </source>
</reference>
<dbReference type="InterPro" id="IPR006016">
    <property type="entry name" value="UspA"/>
</dbReference>
<dbReference type="Proteomes" id="UP000772618">
    <property type="component" value="Unassembled WGS sequence"/>
</dbReference>
<dbReference type="EMBL" id="JAHESD010000022">
    <property type="protein sequence ID" value="MBT1703912.1"/>
    <property type="molecule type" value="Genomic_DNA"/>
</dbReference>
<accession>A0ABS5VSX7</accession>
<dbReference type="RefSeq" id="WP_254153873.1">
    <property type="nucleotide sequence ID" value="NZ_JAHESD010000022.1"/>
</dbReference>
<evidence type="ECO:0000313" key="2">
    <source>
        <dbReference type="EMBL" id="MBT1703912.1"/>
    </source>
</evidence>
<dbReference type="SUPFAM" id="SSF52402">
    <property type="entry name" value="Adenine nucleotide alpha hydrolases-like"/>
    <property type="match status" value="1"/>
</dbReference>
<feature type="domain" description="UspA" evidence="1">
    <location>
        <begin position="1"/>
        <end position="137"/>
    </location>
</feature>
<dbReference type="InterPro" id="IPR014729">
    <property type="entry name" value="Rossmann-like_a/b/a_fold"/>
</dbReference>
<evidence type="ECO:0000313" key="3">
    <source>
        <dbReference type="Proteomes" id="UP000772618"/>
    </source>
</evidence>
<name>A0ABS5VSX7_9BACT</name>